<organism evidence="2 3">
    <name type="scientific">Parathielavia appendiculata</name>
    <dbReference type="NCBI Taxonomy" id="2587402"/>
    <lineage>
        <taxon>Eukaryota</taxon>
        <taxon>Fungi</taxon>
        <taxon>Dikarya</taxon>
        <taxon>Ascomycota</taxon>
        <taxon>Pezizomycotina</taxon>
        <taxon>Sordariomycetes</taxon>
        <taxon>Sordariomycetidae</taxon>
        <taxon>Sordariales</taxon>
        <taxon>Chaetomiaceae</taxon>
        <taxon>Parathielavia</taxon>
    </lineage>
</organism>
<evidence type="ECO:0000313" key="3">
    <source>
        <dbReference type="Proteomes" id="UP001302602"/>
    </source>
</evidence>
<evidence type="ECO:0000256" key="1">
    <source>
        <dbReference type="SAM" id="SignalP"/>
    </source>
</evidence>
<sequence>MSRLIITPSVLFAWLMTVLALSATASAQMQVPPHYSGEAQKLADPNHGHIPGQSDHYSSYWGLERPFPGNITDPIFPTEHGPPGEDDHVWQDLLAAEWIIFEFYQQGIERFTDQDFIKVGMPAHTRRRLMEIRNNEAGHLRIFQNQISPTSVKPGRCKYAFPLSDPLSYLAFTTVIEISSMAFLSGLLQEAKNVRNQGAMAVLSQTETRHETWLLMDIWKANPFAGPSDTEFPYAGQILESTRSLIVPGSCPPENPEYPHNRQNLPAIFATYDTKTVTPGSTITLNFTEPDNQPAFDANTQYYAVFVHTLHNISVPIDTKDFPHKPIAVTIPKDFETKGVIMALIANQPGAPTKESVVAGPAAVLEQPAEVGAALVNGGAALRQSAGRPAGVRARQANGGQAGAKALTSFSLVLGTLSVVTLSFW</sequence>
<reference evidence="2" key="1">
    <citation type="journal article" date="2023" name="Mol. Phylogenet. Evol.">
        <title>Genome-scale phylogeny and comparative genomics of the fungal order Sordariales.</title>
        <authorList>
            <person name="Hensen N."/>
            <person name="Bonometti L."/>
            <person name="Westerberg I."/>
            <person name="Brannstrom I.O."/>
            <person name="Guillou S."/>
            <person name="Cros-Aarteil S."/>
            <person name="Calhoun S."/>
            <person name="Haridas S."/>
            <person name="Kuo A."/>
            <person name="Mondo S."/>
            <person name="Pangilinan J."/>
            <person name="Riley R."/>
            <person name="LaButti K."/>
            <person name="Andreopoulos B."/>
            <person name="Lipzen A."/>
            <person name="Chen C."/>
            <person name="Yan M."/>
            <person name="Daum C."/>
            <person name="Ng V."/>
            <person name="Clum A."/>
            <person name="Steindorff A."/>
            <person name="Ohm R.A."/>
            <person name="Martin F."/>
            <person name="Silar P."/>
            <person name="Natvig D.O."/>
            <person name="Lalanne C."/>
            <person name="Gautier V."/>
            <person name="Ament-Velasquez S.L."/>
            <person name="Kruys A."/>
            <person name="Hutchinson M.I."/>
            <person name="Powell A.J."/>
            <person name="Barry K."/>
            <person name="Miller A.N."/>
            <person name="Grigoriev I.V."/>
            <person name="Debuchy R."/>
            <person name="Gladieux P."/>
            <person name="Hiltunen Thoren M."/>
            <person name="Johannesson H."/>
        </authorList>
    </citation>
    <scope>NUCLEOTIDE SEQUENCE</scope>
    <source>
        <strain evidence="2">CBS 731.68</strain>
    </source>
</reference>
<feature type="signal peptide" evidence="1">
    <location>
        <begin position="1"/>
        <end position="20"/>
    </location>
</feature>
<accession>A0AAN6TVE6</accession>
<feature type="chain" id="PRO_5043019839" evidence="1">
    <location>
        <begin position="21"/>
        <end position="425"/>
    </location>
</feature>
<dbReference type="RefSeq" id="XP_062645223.1">
    <property type="nucleotide sequence ID" value="XM_062793356.1"/>
</dbReference>
<dbReference type="AlphaFoldDB" id="A0AAN6TVE6"/>
<dbReference type="Proteomes" id="UP001302602">
    <property type="component" value="Unassembled WGS sequence"/>
</dbReference>
<reference evidence="2" key="2">
    <citation type="submission" date="2023-05" db="EMBL/GenBank/DDBJ databases">
        <authorList>
            <consortium name="Lawrence Berkeley National Laboratory"/>
            <person name="Steindorff A."/>
            <person name="Hensen N."/>
            <person name="Bonometti L."/>
            <person name="Westerberg I."/>
            <person name="Brannstrom I.O."/>
            <person name="Guillou S."/>
            <person name="Cros-Aarteil S."/>
            <person name="Calhoun S."/>
            <person name="Haridas S."/>
            <person name="Kuo A."/>
            <person name="Mondo S."/>
            <person name="Pangilinan J."/>
            <person name="Riley R."/>
            <person name="Labutti K."/>
            <person name="Andreopoulos B."/>
            <person name="Lipzen A."/>
            <person name="Chen C."/>
            <person name="Yanf M."/>
            <person name="Daum C."/>
            <person name="Ng V."/>
            <person name="Clum A."/>
            <person name="Ohm R."/>
            <person name="Martin F."/>
            <person name="Silar P."/>
            <person name="Natvig D."/>
            <person name="Lalanne C."/>
            <person name="Gautier V."/>
            <person name="Ament-Velasquez S.L."/>
            <person name="Kruys A."/>
            <person name="Hutchinson M.I."/>
            <person name="Powell A.J."/>
            <person name="Barry K."/>
            <person name="Miller A.N."/>
            <person name="Grigoriev I.V."/>
            <person name="Debuchy R."/>
            <person name="Gladieux P."/>
            <person name="Thoren M.H."/>
            <person name="Johannesson H."/>
        </authorList>
    </citation>
    <scope>NUCLEOTIDE SEQUENCE</scope>
    <source>
        <strain evidence="2">CBS 731.68</strain>
    </source>
</reference>
<gene>
    <name evidence="2" type="ORF">N657DRAFT_647616</name>
</gene>
<dbReference type="EMBL" id="MU853233">
    <property type="protein sequence ID" value="KAK4121452.1"/>
    <property type="molecule type" value="Genomic_DNA"/>
</dbReference>
<dbReference type="SUPFAM" id="SSF47240">
    <property type="entry name" value="Ferritin-like"/>
    <property type="match status" value="1"/>
</dbReference>
<name>A0AAN6TVE6_9PEZI</name>
<comment type="caution">
    <text evidence="2">The sequence shown here is derived from an EMBL/GenBank/DDBJ whole genome shotgun (WGS) entry which is preliminary data.</text>
</comment>
<protein>
    <submittedName>
        <fullName evidence="2">Uncharacterized protein</fullName>
    </submittedName>
</protein>
<dbReference type="Pfam" id="PF13668">
    <property type="entry name" value="Ferritin_2"/>
    <property type="match status" value="1"/>
</dbReference>
<dbReference type="InterPro" id="IPR009078">
    <property type="entry name" value="Ferritin-like_SF"/>
</dbReference>
<proteinExistence type="predicted"/>
<evidence type="ECO:0000313" key="2">
    <source>
        <dbReference type="EMBL" id="KAK4121452.1"/>
    </source>
</evidence>
<keyword evidence="3" id="KW-1185">Reference proteome</keyword>
<dbReference type="GeneID" id="87830125"/>
<keyword evidence="1" id="KW-0732">Signal</keyword>